<evidence type="ECO:0000256" key="4">
    <source>
        <dbReference type="ARBA" id="ARBA00022692"/>
    </source>
</evidence>
<dbReference type="AlphaFoldDB" id="A0A553PM31"/>
<evidence type="ECO:0000256" key="5">
    <source>
        <dbReference type="ARBA" id="ARBA00022737"/>
    </source>
</evidence>
<keyword evidence="6 11" id="KW-1133">Transmembrane helix</keyword>
<feature type="repeat" description="Solcar" evidence="9">
    <location>
        <begin position="2"/>
        <end position="84"/>
    </location>
</feature>
<dbReference type="GO" id="GO:0022857">
    <property type="term" value="F:transmembrane transporter activity"/>
    <property type="evidence" value="ECO:0007669"/>
    <property type="project" value="TreeGrafter"/>
</dbReference>
<organism evidence="12 13">
    <name type="scientific">Tigriopus californicus</name>
    <name type="common">Marine copepod</name>
    <dbReference type="NCBI Taxonomy" id="6832"/>
    <lineage>
        <taxon>Eukaryota</taxon>
        <taxon>Metazoa</taxon>
        <taxon>Ecdysozoa</taxon>
        <taxon>Arthropoda</taxon>
        <taxon>Crustacea</taxon>
        <taxon>Multicrustacea</taxon>
        <taxon>Hexanauplia</taxon>
        <taxon>Copepoda</taxon>
        <taxon>Harpacticoida</taxon>
        <taxon>Harpacticidae</taxon>
        <taxon>Tigriopus</taxon>
    </lineage>
</organism>
<evidence type="ECO:0000256" key="3">
    <source>
        <dbReference type="ARBA" id="ARBA00022448"/>
    </source>
</evidence>
<evidence type="ECO:0000256" key="7">
    <source>
        <dbReference type="ARBA" id="ARBA00023128"/>
    </source>
</evidence>
<feature type="transmembrane region" description="Helical" evidence="11">
    <location>
        <begin position="177"/>
        <end position="196"/>
    </location>
</feature>
<keyword evidence="5" id="KW-0677">Repeat</keyword>
<keyword evidence="13" id="KW-1185">Reference proteome</keyword>
<dbReference type="Gene3D" id="1.50.40.10">
    <property type="entry name" value="Mitochondrial carrier domain"/>
    <property type="match status" value="1"/>
</dbReference>
<evidence type="ECO:0000313" key="13">
    <source>
        <dbReference type="Proteomes" id="UP000318571"/>
    </source>
</evidence>
<protein>
    <submittedName>
        <fullName evidence="12">Uncharacterized protein</fullName>
    </submittedName>
</protein>
<feature type="transmembrane region" description="Helical" evidence="11">
    <location>
        <begin position="56"/>
        <end position="78"/>
    </location>
</feature>
<dbReference type="InterPro" id="IPR050567">
    <property type="entry name" value="Mitochondrial_Carrier"/>
</dbReference>
<evidence type="ECO:0000313" key="12">
    <source>
        <dbReference type="EMBL" id="TRY78735.1"/>
    </source>
</evidence>
<feature type="repeat" description="Solcar" evidence="9">
    <location>
        <begin position="175"/>
        <end position="263"/>
    </location>
</feature>
<keyword evidence="7" id="KW-0496">Mitochondrion</keyword>
<keyword evidence="8 9" id="KW-0472">Membrane</keyword>
<evidence type="ECO:0000256" key="11">
    <source>
        <dbReference type="SAM" id="Phobius"/>
    </source>
</evidence>
<comment type="similarity">
    <text evidence="2 10">Belongs to the mitochondrial carrier (TC 2.A.29) family.</text>
</comment>
<name>A0A553PM31_TIGCA</name>
<gene>
    <name evidence="12" type="ORF">TCAL_12848</name>
</gene>
<dbReference type="PANTHER" id="PTHR45624:SF10">
    <property type="entry name" value="SLC (SOLUTE CARRIER) HOMOLOG"/>
    <property type="match status" value="1"/>
</dbReference>
<dbReference type="Pfam" id="PF00153">
    <property type="entry name" value="Mito_carr"/>
    <property type="match status" value="3"/>
</dbReference>
<accession>A0A553PM31</accession>
<comment type="subcellular location">
    <subcellularLocation>
        <location evidence="1">Mitochondrion membrane</location>
        <topology evidence="1">Multi-pass membrane protein</topology>
    </subcellularLocation>
</comment>
<evidence type="ECO:0000256" key="8">
    <source>
        <dbReference type="ARBA" id="ARBA00023136"/>
    </source>
</evidence>
<proteinExistence type="inferred from homology"/>
<sequence length="474" mass="51690">MALDFAAGCIGGAAGILTGYPFDTIKVRIQTGTSGGTSSTFKCMSNIIRKEGALTLYRGMASPLAGVAAINAVGFGVYGNLLRRSEDPTSIHSVTMAGTAAGCVQAFIASPFELVKTQMQVGSGSKNTIETIRYILDQVGVRGLTKGLSWTITREVPGCAVYFGSYEVMIRGREDNFPLAFFTGGLAGILSWIVTYPQDVIKSRLQADGFGANRQWKNGYHCLVTSLRNEGYSCLWRGIGSTVIRAFPVNGATLAVVTLVKRTMSDDDSFSFFDSSCLYTSEHLYVKLPPAAHTVFGPNYQHLRNVSSLATDVAPGIIQDYGPDRSTLTQARFHMESSLFSLGVPTENLVEKPILIGTMRNHFPATALLRRLSSTLAAIHGLNLRIRESYHTLFTEEHAHCPANCHDVNLDIDSCVMLKSLSPHDLVREPSILVRERGFHIRPKQITSADFLDATDQDASSDEDRILGFYYVVS</sequence>
<dbReference type="GO" id="GO:0031966">
    <property type="term" value="C:mitochondrial membrane"/>
    <property type="evidence" value="ECO:0007669"/>
    <property type="project" value="UniProtKB-SubCell"/>
</dbReference>
<evidence type="ECO:0000256" key="6">
    <source>
        <dbReference type="ARBA" id="ARBA00022989"/>
    </source>
</evidence>
<reference evidence="12 13" key="1">
    <citation type="journal article" date="2018" name="Nat. Ecol. Evol.">
        <title>Genomic signatures of mitonuclear coevolution across populations of Tigriopus californicus.</title>
        <authorList>
            <person name="Barreto F.S."/>
            <person name="Watson E.T."/>
            <person name="Lima T.G."/>
            <person name="Willett C.S."/>
            <person name="Edmands S."/>
            <person name="Li W."/>
            <person name="Burton R.S."/>
        </authorList>
    </citation>
    <scope>NUCLEOTIDE SEQUENCE [LARGE SCALE GENOMIC DNA]</scope>
    <source>
        <strain evidence="12 13">San Diego</strain>
    </source>
</reference>
<feature type="repeat" description="Solcar" evidence="9">
    <location>
        <begin position="89"/>
        <end position="172"/>
    </location>
</feature>
<dbReference type="OrthoDB" id="193856at2759"/>
<dbReference type="InterPro" id="IPR018108">
    <property type="entry name" value="MCP_transmembrane"/>
</dbReference>
<dbReference type="STRING" id="6832.A0A553PM31"/>
<dbReference type="SUPFAM" id="SSF103506">
    <property type="entry name" value="Mitochondrial carrier"/>
    <property type="match status" value="1"/>
</dbReference>
<dbReference type="PANTHER" id="PTHR45624">
    <property type="entry name" value="MITOCHONDRIAL BASIC AMINO ACIDS TRANSPORTER-RELATED"/>
    <property type="match status" value="1"/>
</dbReference>
<dbReference type="InterPro" id="IPR023395">
    <property type="entry name" value="MCP_dom_sf"/>
</dbReference>
<evidence type="ECO:0000256" key="2">
    <source>
        <dbReference type="ARBA" id="ARBA00006375"/>
    </source>
</evidence>
<evidence type="ECO:0000256" key="10">
    <source>
        <dbReference type="RuleBase" id="RU000488"/>
    </source>
</evidence>
<evidence type="ECO:0000256" key="1">
    <source>
        <dbReference type="ARBA" id="ARBA00004225"/>
    </source>
</evidence>
<evidence type="ECO:0000256" key="9">
    <source>
        <dbReference type="PROSITE-ProRule" id="PRU00282"/>
    </source>
</evidence>
<comment type="caution">
    <text evidence="12">The sequence shown here is derived from an EMBL/GenBank/DDBJ whole genome shotgun (WGS) entry which is preliminary data.</text>
</comment>
<keyword evidence="3 10" id="KW-0813">Transport</keyword>
<keyword evidence="4 9" id="KW-0812">Transmembrane</keyword>
<dbReference type="Proteomes" id="UP000318571">
    <property type="component" value="Chromosome 11"/>
</dbReference>
<dbReference type="PROSITE" id="PS50920">
    <property type="entry name" value="SOLCAR"/>
    <property type="match status" value="3"/>
</dbReference>
<dbReference type="EMBL" id="VCGU01000003">
    <property type="protein sequence ID" value="TRY78735.1"/>
    <property type="molecule type" value="Genomic_DNA"/>
</dbReference>